<reference evidence="1 2" key="1">
    <citation type="submission" date="2024-04" db="EMBL/GenBank/DDBJ databases">
        <title>Flavobacterium sp. DGU99 16S ribosomal RNA gene Genome sequencing and assembly.</title>
        <authorList>
            <person name="Park S."/>
        </authorList>
    </citation>
    <scope>NUCLEOTIDE SEQUENCE [LARGE SCALE GENOMIC DNA]</scope>
    <source>
        <strain evidence="1 2">DGU99</strain>
    </source>
</reference>
<evidence type="ECO:0000313" key="1">
    <source>
        <dbReference type="EMBL" id="MEL1241555.1"/>
    </source>
</evidence>
<sequence>MKTTELTRKELYDIVWSTPVSKLTQQYALSNDGIKKICKQFEIPMPDGGYWMKLKFNKKVNTSKFNPIFGGMDKIVLTLREEGNTINIDQTPLTIRTKEIENDPNAPLIVPDKITKPDIITIQTQEYWKESKGDTFYRKYKKLRYPIRVGEKHKQRALCFMDALIKLLRYRGHSLGEEHQNTYILINTIYIDFDLREASKRVPATTTYGTSEYIPTGEFILKIGRYSGEKEWRDGKLKIEKLLARIVAKLEIYAQEEKKQQEASRLWRLQYDAEVKRKDEIKKRKEEEVAKFNKLVALSEQYNTSQLIRQYIQAEYQQAIKIKTLTPELQEWINWANDKADWYDPTINKPNDILDA</sequence>
<evidence type="ECO:0000313" key="2">
    <source>
        <dbReference type="Proteomes" id="UP001398556"/>
    </source>
</evidence>
<name>A0ABU9HNM9_9FLAO</name>
<comment type="caution">
    <text evidence="1">The sequence shown here is derived from an EMBL/GenBank/DDBJ whole genome shotgun (WGS) entry which is preliminary data.</text>
</comment>
<dbReference type="RefSeq" id="WP_341700770.1">
    <property type="nucleotide sequence ID" value="NZ_JBBYHU010000021.1"/>
</dbReference>
<dbReference type="Proteomes" id="UP001398556">
    <property type="component" value="Unassembled WGS sequence"/>
</dbReference>
<dbReference type="EMBL" id="JBBYHU010000021">
    <property type="protein sequence ID" value="MEL1241555.1"/>
    <property type="molecule type" value="Genomic_DNA"/>
</dbReference>
<keyword evidence="2" id="KW-1185">Reference proteome</keyword>
<gene>
    <name evidence="1" type="ORF">AAEO59_10885</name>
</gene>
<proteinExistence type="predicted"/>
<organism evidence="1 2">
    <name type="scientific">Flavobacterium flavipallidum</name>
    <dbReference type="NCBI Taxonomy" id="3139140"/>
    <lineage>
        <taxon>Bacteria</taxon>
        <taxon>Pseudomonadati</taxon>
        <taxon>Bacteroidota</taxon>
        <taxon>Flavobacteriia</taxon>
        <taxon>Flavobacteriales</taxon>
        <taxon>Flavobacteriaceae</taxon>
        <taxon>Flavobacterium</taxon>
    </lineage>
</organism>
<protein>
    <submittedName>
        <fullName evidence="1">Uncharacterized protein</fullName>
    </submittedName>
</protein>
<accession>A0ABU9HNM9</accession>